<feature type="transmembrane region" description="Helical" evidence="2">
    <location>
        <begin position="142"/>
        <end position="163"/>
    </location>
</feature>
<keyword evidence="2" id="KW-1133">Transmembrane helix</keyword>
<feature type="transmembrane region" description="Helical" evidence="2">
    <location>
        <begin position="196"/>
        <end position="229"/>
    </location>
</feature>
<accession>A0A068RX18</accession>
<dbReference type="STRING" id="1263082.A0A068RX18"/>
<dbReference type="AlphaFoldDB" id="A0A068RX18"/>
<feature type="region of interest" description="Disordered" evidence="1">
    <location>
        <begin position="1"/>
        <end position="53"/>
    </location>
</feature>
<evidence type="ECO:0000313" key="4">
    <source>
        <dbReference type="Proteomes" id="UP000027586"/>
    </source>
</evidence>
<feature type="transmembrane region" description="Helical" evidence="2">
    <location>
        <begin position="259"/>
        <end position="284"/>
    </location>
</feature>
<sequence>MREIHYLTSSSIPMDLSLPPPYPVSTTTTPATTNAHPTPRPSSSSGSRRSSHKRRPCQLCHYGQNAESQQPQQQHHPPRRLHFPVIPFLIHKNRPHHVRICPCPQKVHLNCLALEGQHRDAITCSICDYAYHSRLRVYLSRAVCFAIHLLSMASVVGLVFGLAQLGSALDKLGLGNEAGSKLDGDELWQDHELQEILAWLQLVHFATGVAGEALLGLVYLVGVCGVIGLDRTLHMLDDIIHINLEPLLRLPIPEWIRRALLCTCLTFIGLILGTYLLFYSWIWACLLCHFCYRILNVSTYTPSPPSSSQ</sequence>
<organism evidence="3 4">
    <name type="scientific">Lichtheimia corymbifera JMRC:FSU:9682</name>
    <dbReference type="NCBI Taxonomy" id="1263082"/>
    <lineage>
        <taxon>Eukaryota</taxon>
        <taxon>Fungi</taxon>
        <taxon>Fungi incertae sedis</taxon>
        <taxon>Mucoromycota</taxon>
        <taxon>Mucoromycotina</taxon>
        <taxon>Mucoromycetes</taxon>
        <taxon>Mucorales</taxon>
        <taxon>Lichtheimiaceae</taxon>
        <taxon>Lichtheimia</taxon>
    </lineage>
</organism>
<name>A0A068RX18_9FUNG</name>
<keyword evidence="4" id="KW-1185">Reference proteome</keyword>
<evidence type="ECO:0000256" key="2">
    <source>
        <dbReference type="SAM" id="Phobius"/>
    </source>
</evidence>
<dbReference type="Proteomes" id="UP000027586">
    <property type="component" value="Unassembled WGS sequence"/>
</dbReference>
<reference evidence="3" key="1">
    <citation type="submission" date="2013-08" db="EMBL/GenBank/DDBJ databases">
        <title>Gene expansion shapes genome architecture in the human pathogen Lichtheimia corymbifera: an evolutionary genomics analysis in the ancient terrestrial Mucorales (Mucoromycotina).</title>
        <authorList>
            <person name="Schwartze V.U."/>
            <person name="Winter S."/>
            <person name="Shelest E."/>
            <person name="Marcet-Houben M."/>
            <person name="Horn F."/>
            <person name="Wehner S."/>
            <person name="Hoffmann K."/>
            <person name="Riege K."/>
            <person name="Sammeth M."/>
            <person name="Nowrousian M."/>
            <person name="Valiante V."/>
            <person name="Linde J."/>
            <person name="Jacobsen I.D."/>
            <person name="Marz M."/>
            <person name="Brakhage A.A."/>
            <person name="Gabaldon T."/>
            <person name="Bocker S."/>
            <person name="Voigt K."/>
        </authorList>
    </citation>
    <scope>NUCLEOTIDE SEQUENCE [LARGE SCALE GENOMIC DNA]</scope>
    <source>
        <strain evidence="3">FSU 9682</strain>
    </source>
</reference>
<proteinExistence type="predicted"/>
<dbReference type="OrthoDB" id="2286520at2759"/>
<comment type="caution">
    <text evidence="3">The sequence shown here is derived from an EMBL/GenBank/DDBJ whole genome shotgun (WGS) entry which is preliminary data.</text>
</comment>
<evidence type="ECO:0000313" key="3">
    <source>
        <dbReference type="EMBL" id="CDH54295.1"/>
    </source>
</evidence>
<dbReference type="EMBL" id="CBTN010000022">
    <property type="protein sequence ID" value="CDH54295.1"/>
    <property type="molecule type" value="Genomic_DNA"/>
</dbReference>
<protein>
    <submittedName>
        <fullName evidence="3">Uncharacterized protein</fullName>
    </submittedName>
</protein>
<feature type="compositionally biased region" description="Low complexity" evidence="1">
    <location>
        <begin position="24"/>
        <end position="48"/>
    </location>
</feature>
<gene>
    <name evidence="3" type="ORF">LCOR_05556.1</name>
</gene>
<dbReference type="VEuPathDB" id="FungiDB:LCOR_05556.1"/>
<keyword evidence="2" id="KW-0812">Transmembrane</keyword>
<evidence type="ECO:0000256" key="1">
    <source>
        <dbReference type="SAM" id="MobiDB-lite"/>
    </source>
</evidence>
<keyword evidence="2" id="KW-0472">Membrane</keyword>